<gene>
    <name evidence="1" type="ORF">TNCT_532301</name>
</gene>
<evidence type="ECO:0000313" key="2">
    <source>
        <dbReference type="Proteomes" id="UP000887116"/>
    </source>
</evidence>
<dbReference type="EMBL" id="BMAO01007457">
    <property type="protein sequence ID" value="GFR16110.1"/>
    <property type="molecule type" value="Genomic_DNA"/>
</dbReference>
<dbReference type="AlphaFoldDB" id="A0A8X6J1Q5"/>
<dbReference type="Proteomes" id="UP000887116">
    <property type="component" value="Unassembled WGS sequence"/>
</dbReference>
<keyword evidence="2" id="KW-1185">Reference proteome</keyword>
<sequence>MRLSLFFVFKPCAIKSIRRSIGYHRISFSVPTWLNKPPSIIGSWIQEIAGSCRLQVPVEEILVKGGFGCLQEQEDSFGRYSLGLRSSAIGIRYRYGSLSPKPTSLCV</sequence>
<evidence type="ECO:0000313" key="1">
    <source>
        <dbReference type="EMBL" id="GFR16110.1"/>
    </source>
</evidence>
<name>A0A8X6J1Q5_TRICU</name>
<protein>
    <submittedName>
        <fullName evidence="1">Uncharacterized protein</fullName>
    </submittedName>
</protein>
<proteinExistence type="predicted"/>
<organism evidence="1 2">
    <name type="scientific">Trichonephila clavata</name>
    <name type="common">Joro spider</name>
    <name type="synonym">Nephila clavata</name>
    <dbReference type="NCBI Taxonomy" id="2740835"/>
    <lineage>
        <taxon>Eukaryota</taxon>
        <taxon>Metazoa</taxon>
        <taxon>Ecdysozoa</taxon>
        <taxon>Arthropoda</taxon>
        <taxon>Chelicerata</taxon>
        <taxon>Arachnida</taxon>
        <taxon>Araneae</taxon>
        <taxon>Araneomorphae</taxon>
        <taxon>Entelegynae</taxon>
        <taxon>Araneoidea</taxon>
        <taxon>Nephilidae</taxon>
        <taxon>Trichonephila</taxon>
    </lineage>
</organism>
<comment type="caution">
    <text evidence="1">The sequence shown here is derived from an EMBL/GenBank/DDBJ whole genome shotgun (WGS) entry which is preliminary data.</text>
</comment>
<accession>A0A8X6J1Q5</accession>
<reference evidence="1" key="1">
    <citation type="submission" date="2020-07" db="EMBL/GenBank/DDBJ databases">
        <title>Multicomponent nature underlies the extraordinary mechanical properties of spider dragline silk.</title>
        <authorList>
            <person name="Kono N."/>
            <person name="Nakamura H."/>
            <person name="Mori M."/>
            <person name="Yoshida Y."/>
            <person name="Ohtoshi R."/>
            <person name="Malay A.D."/>
            <person name="Moran D.A.P."/>
            <person name="Tomita M."/>
            <person name="Numata K."/>
            <person name="Arakawa K."/>
        </authorList>
    </citation>
    <scope>NUCLEOTIDE SEQUENCE</scope>
</reference>